<feature type="compositionally biased region" description="Polar residues" evidence="1">
    <location>
        <begin position="1"/>
        <end position="31"/>
    </location>
</feature>
<reference evidence="4 5" key="1">
    <citation type="submission" date="2019-06" db="EMBL/GenBank/DDBJ databases">
        <title>Complete genome sequence of Helicobacter suis SNTW101c.</title>
        <authorList>
            <person name="Rimbara E."/>
            <person name="Suzuki M."/>
            <person name="Matsui H."/>
            <person name="Nakamura M."/>
            <person name="Mori S."/>
            <person name="Shibayama K."/>
        </authorList>
    </citation>
    <scope>NUCLEOTIDE SEQUENCE [LARGE SCALE GENOMIC DNA]</scope>
    <source>
        <strain evidence="4 5">SNTW101c</strain>
    </source>
</reference>
<dbReference type="RefSeq" id="WP_006564187.1">
    <property type="nucleotide sequence ID" value="NZ_AP019774.1"/>
</dbReference>
<organism evidence="4 5">
    <name type="scientific">Helicobacter suis</name>
    <dbReference type="NCBI Taxonomy" id="104628"/>
    <lineage>
        <taxon>Bacteria</taxon>
        <taxon>Pseudomonadati</taxon>
        <taxon>Campylobacterota</taxon>
        <taxon>Epsilonproteobacteria</taxon>
        <taxon>Campylobacterales</taxon>
        <taxon>Helicobacteraceae</taxon>
        <taxon>Helicobacter</taxon>
    </lineage>
</organism>
<protein>
    <recommendedName>
        <fullName evidence="2">Anti-sigma-28 factor FlgM C-terminal domain-containing protein</fullName>
    </recommendedName>
</protein>
<evidence type="ECO:0000313" key="3">
    <source>
        <dbReference type="EMBL" id="BCD45005.1"/>
    </source>
</evidence>
<reference evidence="3 6" key="2">
    <citation type="submission" date="2020-04" db="EMBL/GenBank/DDBJ databases">
        <title>Genomic analysis of gastric non-Helicobacter pylori Helicobacters isolated in Japan.</title>
        <authorList>
            <person name="Suzuki M."/>
            <person name="Rimbara E."/>
        </authorList>
    </citation>
    <scope>NUCLEOTIDE SEQUENCE [LARGE SCALE GENOMIC DNA]</scope>
    <source>
        <strain evidence="3 6">NHP19-0020</strain>
    </source>
</reference>
<gene>
    <name evidence="3" type="ORF">NHP190020_00440</name>
    <name evidence="4" type="ORF">SNTW_00440</name>
</gene>
<accession>A0A6J4CV98</accession>
<sequence length="69" mass="7447">MVKSVGNSPSFTPTHLKSNVVHDSSSAQASKSEAHENNKAEQIKKAIEEGNYKVDTEKTAHKVAQNLLG</sequence>
<feature type="domain" description="Anti-sigma-28 factor FlgM C-terminal" evidence="2">
    <location>
        <begin position="28"/>
        <end position="63"/>
    </location>
</feature>
<dbReference type="Proteomes" id="UP000509742">
    <property type="component" value="Chromosome"/>
</dbReference>
<dbReference type="Pfam" id="PF04316">
    <property type="entry name" value="FlgM"/>
    <property type="match status" value="1"/>
</dbReference>
<dbReference type="Proteomes" id="UP000317935">
    <property type="component" value="Chromosome"/>
</dbReference>
<evidence type="ECO:0000259" key="2">
    <source>
        <dbReference type="Pfam" id="PF04316"/>
    </source>
</evidence>
<dbReference type="GeneID" id="56927899"/>
<dbReference type="EMBL" id="AP023036">
    <property type="protein sequence ID" value="BCD45005.1"/>
    <property type="molecule type" value="Genomic_DNA"/>
</dbReference>
<dbReference type="AlphaFoldDB" id="A0A6J4CV98"/>
<evidence type="ECO:0000256" key="1">
    <source>
        <dbReference type="SAM" id="MobiDB-lite"/>
    </source>
</evidence>
<name>A0A6J4CV98_9HELI</name>
<evidence type="ECO:0000313" key="5">
    <source>
        <dbReference type="Proteomes" id="UP000317935"/>
    </source>
</evidence>
<dbReference type="EMBL" id="AP019774">
    <property type="protein sequence ID" value="BCD69399.1"/>
    <property type="molecule type" value="Genomic_DNA"/>
</dbReference>
<dbReference type="OrthoDB" id="5328322at2"/>
<proteinExistence type="predicted"/>
<evidence type="ECO:0000313" key="4">
    <source>
        <dbReference type="EMBL" id="BCD69399.1"/>
    </source>
</evidence>
<dbReference type="InterPro" id="IPR031316">
    <property type="entry name" value="FlgM_C"/>
</dbReference>
<keyword evidence="6" id="KW-1185">Reference proteome</keyword>
<evidence type="ECO:0000313" key="6">
    <source>
        <dbReference type="Proteomes" id="UP000509742"/>
    </source>
</evidence>
<feature type="region of interest" description="Disordered" evidence="1">
    <location>
        <begin position="1"/>
        <end position="40"/>
    </location>
</feature>
<dbReference type="InterPro" id="IPR035890">
    <property type="entry name" value="Anti-sigma-28_factor_FlgM_sf"/>
</dbReference>
<dbReference type="SUPFAM" id="SSF101498">
    <property type="entry name" value="Anti-sigma factor FlgM"/>
    <property type="match status" value="1"/>
</dbReference>